<protein>
    <submittedName>
        <fullName evidence="1">Uncharacterized protein</fullName>
    </submittedName>
</protein>
<organism evidence="1">
    <name type="scientific">viral metagenome</name>
    <dbReference type="NCBI Taxonomy" id="1070528"/>
    <lineage>
        <taxon>unclassified sequences</taxon>
        <taxon>metagenomes</taxon>
        <taxon>organismal metagenomes</taxon>
    </lineage>
</organism>
<sequence length="37" mass="4476">MRNKNILIQSLNIIESEILESKQEFKNFLDFILLRPK</sequence>
<evidence type="ECO:0000313" key="1">
    <source>
        <dbReference type="EMBL" id="QHS78422.1"/>
    </source>
</evidence>
<dbReference type="AlphaFoldDB" id="A0A6C0AFD0"/>
<name>A0A6C0AFD0_9ZZZZ</name>
<dbReference type="EMBL" id="MN740597">
    <property type="protein sequence ID" value="QHS78422.1"/>
    <property type="molecule type" value="Genomic_DNA"/>
</dbReference>
<accession>A0A6C0AFD0</accession>
<proteinExistence type="predicted"/>
<reference evidence="1" key="1">
    <citation type="journal article" date="2020" name="Nature">
        <title>Giant virus diversity and host interactions through global metagenomics.</title>
        <authorList>
            <person name="Schulz F."/>
            <person name="Roux S."/>
            <person name="Paez-Espino D."/>
            <person name="Jungbluth S."/>
            <person name="Walsh D.A."/>
            <person name="Denef V.J."/>
            <person name="McMahon K.D."/>
            <person name="Konstantinidis K.T."/>
            <person name="Eloe-Fadrosh E.A."/>
            <person name="Kyrpides N.C."/>
            <person name="Woyke T."/>
        </authorList>
    </citation>
    <scope>NUCLEOTIDE SEQUENCE</scope>
    <source>
        <strain evidence="1">GVMAG-S-1021933-23</strain>
    </source>
</reference>